<keyword evidence="3" id="KW-1185">Reference proteome</keyword>
<feature type="region of interest" description="Disordered" evidence="1">
    <location>
        <begin position="41"/>
        <end position="62"/>
    </location>
</feature>
<dbReference type="RefSeq" id="WP_089408353.1">
    <property type="nucleotide sequence ID" value="NZ_FZOU01000003.1"/>
</dbReference>
<proteinExistence type="predicted"/>
<protein>
    <submittedName>
        <fullName evidence="2">Uncharacterized protein</fullName>
    </submittedName>
</protein>
<evidence type="ECO:0000256" key="1">
    <source>
        <dbReference type="SAM" id="MobiDB-lite"/>
    </source>
</evidence>
<gene>
    <name evidence="2" type="ORF">SAMN05421770_103236</name>
</gene>
<sequence length="62" mass="6839">MALDFGNNDTTARPSLQNISPEGEDTTDEQRLKAIADAAAKHGKHRLHENEKHVPGDTIFTK</sequence>
<dbReference type="EMBL" id="FZOU01000003">
    <property type="protein sequence ID" value="SNS96073.1"/>
    <property type="molecule type" value="Genomic_DNA"/>
</dbReference>
<dbReference type="AlphaFoldDB" id="A0A239ISQ5"/>
<evidence type="ECO:0000313" key="2">
    <source>
        <dbReference type="EMBL" id="SNS96073.1"/>
    </source>
</evidence>
<name>A0A239ISQ5_9BACT</name>
<feature type="region of interest" description="Disordered" evidence="1">
    <location>
        <begin position="1"/>
        <end position="29"/>
    </location>
</feature>
<dbReference type="Proteomes" id="UP000198356">
    <property type="component" value="Unassembled WGS sequence"/>
</dbReference>
<organism evidence="2 3">
    <name type="scientific">Granulicella rosea</name>
    <dbReference type="NCBI Taxonomy" id="474952"/>
    <lineage>
        <taxon>Bacteria</taxon>
        <taxon>Pseudomonadati</taxon>
        <taxon>Acidobacteriota</taxon>
        <taxon>Terriglobia</taxon>
        <taxon>Terriglobales</taxon>
        <taxon>Acidobacteriaceae</taxon>
        <taxon>Granulicella</taxon>
    </lineage>
</organism>
<reference evidence="2 3" key="1">
    <citation type="submission" date="2017-06" db="EMBL/GenBank/DDBJ databases">
        <authorList>
            <person name="Kim H.J."/>
            <person name="Triplett B.A."/>
        </authorList>
    </citation>
    <scope>NUCLEOTIDE SEQUENCE [LARGE SCALE GENOMIC DNA]</scope>
    <source>
        <strain evidence="2 3">DSM 18704</strain>
    </source>
</reference>
<feature type="compositionally biased region" description="Polar residues" evidence="1">
    <location>
        <begin position="7"/>
        <end position="20"/>
    </location>
</feature>
<accession>A0A239ISQ5</accession>
<evidence type="ECO:0000313" key="3">
    <source>
        <dbReference type="Proteomes" id="UP000198356"/>
    </source>
</evidence>